<comment type="caution">
    <text evidence="2">The sequence shown here is derived from an EMBL/GenBank/DDBJ whole genome shotgun (WGS) entry which is preliminary data.</text>
</comment>
<keyword evidence="1" id="KW-0812">Transmembrane</keyword>
<dbReference type="RefSeq" id="WP_147929570.1">
    <property type="nucleotide sequence ID" value="NZ_VOXD01000005.1"/>
</dbReference>
<keyword evidence="1" id="KW-1133">Transmembrane helix</keyword>
<dbReference type="OrthoDB" id="1493749at2"/>
<protein>
    <submittedName>
        <fullName evidence="2">Uncharacterized protein</fullName>
    </submittedName>
</protein>
<evidence type="ECO:0000313" key="3">
    <source>
        <dbReference type="Proteomes" id="UP000321907"/>
    </source>
</evidence>
<dbReference type="EMBL" id="VOXD01000005">
    <property type="protein sequence ID" value="TXF90742.1"/>
    <property type="molecule type" value="Genomic_DNA"/>
</dbReference>
<sequence length="145" mass="16623">MQKIETFSPQLGDIHGMLAICGAIFVLLVWLAFRLNKIKDPDPRKRVLLPMLAYFMALLALMGFLGSFWTLFKYPTLEISDTEMIINGESNRLPSASNVRLENYESGGLGPSSRVLLVQTKDRKTWAFPEDRYPVNEIMRLLRKE</sequence>
<evidence type="ECO:0000313" key="2">
    <source>
        <dbReference type="EMBL" id="TXF90742.1"/>
    </source>
</evidence>
<dbReference type="Proteomes" id="UP000321907">
    <property type="component" value="Unassembled WGS sequence"/>
</dbReference>
<organism evidence="2 3">
    <name type="scientific">Neolewinella aurantiaca</name>
    <dbReference type="NCBI Taxonomy" id="2602767"/>
    <lineage>
        <taxon>Bacteria</taxon>
        <taxon>Pseudomonadati</taxon>
        <taxon>Bacteroidota</taxon>
        <taxon>Saprospiria</taxon>
        <taxon>Saprospirales</taxon>
        <taxon>Lewinellaceae</taxon>
        <taxon>Neolewinella</taxon>
    </lineage>
</organism>
<name>A0A5C7FWG3_9BACT</name>
<gene>
    <name evidence="2" type="ORF">FUA23_04695</name>
</gene>
<feature type="transmembrane region" description="Helical" evidence="1">
    <location>
        <begin position="14"/>
        <end position="35"/>
    </location>
</feature>
<reference evidence="2 3" key="1">
    <citation type="submission" date="2019-08" db="EMBL/GenBank/DDBJ databases">
        <title>Lewinella sp. strain SSH13 Genome sequencing and assembly.</title>
        <authorList>
            <person name="Kim I."/>
        </authorList>
    </citation>
    <scope>NUCLEOTIDE SEQUENCE [LARGE SCALE GENOMIC DNA]</scope>
    <source>
        <strain evidence="2 3">SSH13</strain>
    </source>
</reference>
<evidence type="ECO:0000256" key="1">
    <source>
        <dbReference type="SAM" id="Phobius"/>
    </source>
</evidence>
<keyword evidence="3" id="KW-1185">Reference proteome</keyword>
<keyword evidence="1" id="KW-0472">Membrane</keyword>
<accession>A0A5C7FWG3</accession>
<feature type="transmembrane region" description="Helical" evidence="1">
    <location>
        <begin position="47"/>
        <end position="72"/>
    </location>
</feature>
<dbReference type="AlphaFoldDB" id="A0A5C7FWG3"/>
<proteinExistence type="predicted"/>